<evidence type="ECO:0000256" key="7">
    <source>
        <dbReference type="SAM" id="Phobius"/>
    </source>
</evidence>
<dbReference type="Pfam" id="PF02518">
    <property type="entry name" value="HATPase_c"/>
    <property type="match status" value="1"/>
</dbReference>
<comment type="caution">
    <text evidence="9">The sequence shown here is derived from an EMBL/GenBank/DDBJ whole genome shotgun (WGS) entry which is preliminary data.</text>
</comment>
<evidence type="ECO:0000256" key="2">
    <source>
        <dbReference type="ARBA" id="ARBA00012438"/>
    </source>
</evidence>
<keyword evidence="7" id="KW-0472">Membrane</keyword>
<keyword evidence="3" id="KW-0597">Phosphoprotein</keyword>
<dbReference type="CDD" id="cd00082">
    <property type="entry name" value="HisKA"/>
    <property type="match status" value="1"/>
</dbReference>
<accession>A0A5J4KBY0</accession>
<reference evidence="9 10" key="1">
    <citation type="submission" date="2019-10" db="EMBL/GenBank/DDBJ databases">
        <title>Dictyobacter vulcani sp. nov., within the class Ktedonobacteria, isolated from soil of volcanic Mt. Zao.</title>
        <authorList>
            <person name="Zheng Y."/>
            <person name="Wang C.M."/>
            <person name="Sakai Y."/>
            <person name="Abe K."/>
            <person name="Yokota A."/>
            <person name="Yabe S."/>
        </authorList>
    </citation>
    <scope>NUCLEOTIDE SEQUENCE [LARGE SCALE GENOMIC DNA]</scope>
    <source>
        <strain evidence="9 10">W12</strain>
    </source>
</reference>
<organism evidence="9 10">
    <name type="scientific">Dictyobacter vulcani</name>
    <dbReference type="NCBI Taxonomy" id="2607529"/>
    <lineage>
        <taxon>Bacteria</taxon>
        <taxon>Bacillati</taxon>
        <taxon>Chloroflexota</taxon>
        <taxon>Ktedonobacteria</taxon>
        <taxon>Ktedonobacterales</taxon>
        <taxon>Dictyobacteraceae</taxon>
        <taxon>Dictyobacter</taxon>
    </lineage>
</organism>
<sequence length="961" mass="107787">MLQVYRMLIKSQRLLVGLLVITFFLFLLLLNGNYIFTTTGQNEGEVVAAWASFGFSFLLSISFLAVGAFVWVYAHNRQIALRLLCLCIALIVAFTARNSIAVNKWLAFISDTSSILAVIFLSAFLMVFPKSITVNQHTNTPDWLLVWIYRCYLSIISITGLVMIGALFVSYLFSEQVAGWLSFSDLLYFLVTLTGILLLIVCSYRYSTLRWERQQMSLFMAGVILSAAPLLFFTVIPQILHLPAFDGRMTAATLCLFPLALGYSILRYQILVFDTYVRKTVSALFGVIFLAFVVYIIVALGNICLADYAVRHRNIYALLIVGVATGLSPIAWWLAKVLTEKVFFREVTQYRRFLKEPTIIADETLEIADAASLITSAAIYTFDTAQVCVFVFDESSGQYRLYPELTDGAGDESRRSLLHSLLRIFQLPLTTGETNVDYLDNFLPAIQRLRTARRPLLLSEAIRPSKHKPMSLERFLTSKSPLGDEDWLLAPIRAQGKMIGILVLGKRGDQPYAGPDLEFAQALTARFSMMLEMARLYARATQHTDLLNNLYSISTMPNSAFNTLEDAANAYATVAATATSSAAEMWLYDEQEHALNLAVATGHGPRLTTCSRLIGMQESDWTSRFVHTQMPGSIDDETKSALPTCLPELPSCPFAWLPLRKKERSIGVLVVTYARPHYFFKEEMRALEMFASQCLAVLENVQMTLALRAAYERQKELDQLKDQFIMTASHELRTPLTTVLGYIELLGQYHERLEVESRTEFIDKARRGCDELSLLVSNIMDASRVNMDVAAVRLRPIQLSQAVSHVLEILEATLTGEQRTVQLEIADDLYVKADDVPLRQVLLNLMSNALKYSPSGSSIILSAIQEQEQVIIAIKDHGFGVPPSEQQRLFERFVRLERDMNSPVRGAGLGLFICRRLLEAMGGQVWLESSGQPGEGSNFSFALPMVPKQHSIEVEAVKLPV</sequence>
<dbReference type="InterPro" id="IPR003018">
    <property type="entry name" value="GAF"/>
</dbReference>
<feature type="transmembrane region" description="Helical" evidence="7">
    <location>
        <begin position="79"/>
        <end position="100"/>
    </location>
</feature>
<feature type="transmembrane region" description="Helical" evidence="7">
    <location>
        <begin position="218"/>
        <end position="239"/>
    </location>
</feature>
<proteinExistence type="predicted"/>
<keyword evidence="4" id="KW-0808">Transferase</keyword>
<dbReference type="InterPro" id="IPR029016">
    <property type="entry name" value="GAF-like_dom_sf"/>
</dbReference>
<dbReference type="SMART" id="SM00065">
    <property type="entry name" value="GAF"/>
    <property type="match status" value="2"/>
</dbReference>
<dbReference type="PANTHER" id="PTHR43711:SF26">
    <property type="entry name" value="SENSOR HISTIDINE KINASE RCSC"/>
    <property type="match status" value="1"/>
</dbReference>
<dbReference type="SUPFAM" id="SSF55781">
    <property type="entry name" value="GAF domain-like"/>
    <property type="match status" value="2"/>
</dbReference>
<keyword evidence="5" id="KW-0418">Kinase</keyword>
<feature type="transmembrane region" description="Helical" evidence="7">
    <location>
        <begin position="315"/>
        <end position="335"/>
    </location>
</feature>
<feature type="transmembrane region" description="Helical" evidence="7">
    <location>
        <begin position="186"/>
        <end position="206"/>
    </location>
</feature>
<keyword evidence="7" id="KW-1133">Transmembrane helix</keyword>
<keyword evidence="6" id="KW-0902">Two-component regulatory system</keyword>
<dbReference type="Gene3D" id="3.30.565.10">
    <property type="entry name" value="Histidine kinase-like ATPase, C-terminal domain"/>
    <property type="match status" value="1"/>
</dbReference>
<dbReference type="PROSITE" id="PS50109">
    <property type="entry name" value="HIS_KIN"/>
    <property type="match status" value="1"/>
</dbReference>
<dbReference type="Gene3D" id="3.30.450.40">
    <property type="match status" value="2"/>
</dbReference>
<comment type="catalytic activity">
    <reaction evidence="1">
        <text>ATP + protein L-histidine = ADP + protein N-phospho-L-histidine.</text>
        <dbReference type="EC" id="2.7.13.3"/>
    </reaction>
</comment>
<evidence type="ECO:0000313" key="9">
    <source>
        <dbReference type="EMBL" id="GER86224.1"/>
    </source>
</evidence>
<dbReference type="InterPro" id="IPR005467">
    <property type="entry name" value="His_kinase_dom"/>
</dbReference>
<evidence type="ECO:0000313" key="10">
    <source>
        <dbReference type="Proteomes" id="UP000326912"/>
    </source>
</evidence>
<dbReference type="EC" id="2.7.13.3" evidence="2"/>
<dbReference type="SUPFAM" id="SSF47384">
    <property type="entry name" value="Homodimeric domain of signal transducing histidine kinase"/>
    <property type="match status" value="1"/>
</dbReference>
<keyword evidence="10" id="KW-1185">Reference proteome</keyword>
<dbReference type="InterPro" id="IPR003594">
    <property type="entry name" value="HATPase_dom"/>
</dbReference>
<dbReference type="Proteomes" id="UP000326912">
    <property type="component" value="Unassembled WGS sequence"/>
</dbReference>
<feature type="transmembrane region" description="Helical" evidence="7">
    <location>
        <begin position="282"/>
        <end position="303"/>
    </location>
</feature>
<feature type="transmembrane region" description="Helical" evidence="7">
    <location>
        <begin position="106"/>
        <end position="128"/>
    </location>
</feature>
<evidence type="ECO:0000256" key="1">
    <source>
        <dbReference type="ARBA" id="ARBA00000085"/>
    </source>
</evidence>
<dbReference type="PANTHER" id="PTHR43711">
    <property type="entry name" value="TWO-COMPONENT HISTIDINE KINASE"/>
    <property type="match status" value="1"/>
</dbReference>
<feature type="transmembrane region" description="Helical" evidence="7">
    <location>
        <begin position="149"/>
        <end position="174"/>
    </location>
</feature>
<feature type="transmembrane region" description="Helical" evidence="7">
    <location>
        <begin position="48"/>
        <end position="72"/>
    </location>
</feature>
<dbReference type="AlphaFoldDB" id="A0A5J4KBY0"/>
<dbReference type="Gene3D" id="1.10.287.130">
    <property type="match status" value="1"/>
</dbReference>
<dbReference type="SUPFAM" id="SSF55874">
    <property type="entry name" value="ATPase domain of HSP90 chaperone/DNA topoisomerase II/histidine kinase"/>
    <property type="match status" value="1"/>
</dbReference>
<evidence type="ECO:0000259" key="8">
    <source>
        <dbReference type="PROSITE" id="PS50109"/>
    </source>
</evidence>
<evidence type="ECO:0000256" key="4">
    <source>
        <dbReference type="ARBA" id="ARBA00022679"/>
    </source>
</evidence>
<dbReference type="InterPro" id="IPR050736">
    <property type="entry name" value="Sensor_HK_Regulatory"/>
</dbReference>
<gene>
    <name evidence="9" type="ORF">KDW_03860</name>
</gene>
<dbReference type="PRINTS" id="PR00344">
    <property type="entry name" value="BCTRLSENSOR"/>
</dbReference>
<dbReference type="SMART" id="SM00388">
    <property type="entry name" value="HisKA"/>
    <property type="match status" value="1"/>
</dbReference>
<dbReference type="InterPro" id="IPR036890">
    <property type="entry name" value="HATPase_C_sf"/>
</dbReference>
<dbReference type="Pfam" id="PF00512">
    <property type="entry name" value="HisKA"/>
    <property type="match status" value="1"/>
</dbReference>
<dbReference type="InterPro" id="IPR004358">
    <property type="entry name" value="Sig_transdc_His_kin-like_C"/>
</dbReference>
<feature type="transmembrane region" description="Helical" evidence="7">
    <location>
        <begin position="14"/>
        <end position="36"/>
    </location>
</feature>
<evidence type="ECO:0000256" key="6">
    <source>
        <dbReference type="ARBA" id="ARBA00023012"/>
    </source>
</evidence>
<protein>
    <recommendedName>
        <fullName evidence="2">histidine kinase</fullName>
        <ecNumber evidence="2">2.7.13.3</ecNumber>
    </recommendedName>
</protein>
<dbReference type="SMART" id="SM00387">
    <property type="entry name" value="HATPase_c"/>
    <property type="match status" value="1"/>
</dbReference>
<dbReference type="GO" id="GO:0000155">
    <property type="term" value="F:phosphorelay sensor kinase activity"/>
    <property type="evidence" value="ECO:0007669"/>
    <property type="project" value="InterPro"/>
</dbReference>
<dbReference type="FunFam" id="3.30.565.10:FF:000006">
    <property type="entry name" value="Sensor histidine kinase WalK"/>
    <property type="match status" value="1"/>
</dbReference>
<name>A0A5J4KBY0_9CHLR</name>
<feature type="domain" description="Histidine kinase" evidence="8">
    <location>
        <begin position="727"/>
        <end position="947"/>
    </location>
</feature>
<dbReference type="InterPro" id="IPR036097">
    <property type="entry name" value="HisK_dim/P_sf"/>
</dbReference>
<keyword evidence="7" id="KW-0812">Transmembrane</keyword>
<dbReference type="EMBL" id="BKZW01000001">
    <property type="protein sequence ID" value="GER86224.1"/>
    <property type="molecule type" value="Genomic_DNA"/>
</dbReference>
<evidence type="ECO:0000256" key="5">
    <source>
        <dbReference type="ARBA" id="ARBA00022777"/>
    </source>
</evidence>
<dbReference type="InterPro" id="IPR003661">
    <property type="entry name" value="HisK_dim/P_dom"/>
</dbReference>
<evidence type="ECO:0000256" key="3">
    <source>
        <dbReference type="ARBA" id="ARBA00022553"/>
    </source>
</evidence>